<accession>A0A2W5MZH2</accession>
<dbReference type="EMBL" id="QFQB01000030">
    <property type="protein sequence ID" value="PZQ46204.1"/>
    <property type="molecule type" value="Genomic_DNA"/>
</dbReference>
<dbReference type="PANTHER" id="PTHR11693">
    <property type="entry name" value="ATP SYNTHASE GAMMA CHAIN"/>
    <property type="match status" value="1"/>
</dbReference>
<evidence type="ECO:0000256" key="9">
    <source>
        <dbReference type="ARBA" id="ARBA00023310"/>
    </source>
</evidence>
<comment type="caution">
    <text evidence="10">The sequence shown here is derived from an EMBL/GenBank/DDBJ whole genome shotgun (WGS) entry which is preliminary data.</text>
</comment>
<comment type="similarity">
    <text evidence="3">Belongs to the ATPase gamma chain family.</text>
</comment>
<dbReference type="Proteomes" id="UP000249417">
    <property type="component" value="Unassembled WGS sequence"/>
</dbReference>
<evidence type="ECO:0000256" key="2">
    <source>
        <dbReference type="ARBA" id="ARBA00004170"/>
    </source>
</evidence>
<evidence type="ECO:0000256" key="8">
    <source>
        <dbReference type="ARBA" id="ARBA00023196"/>
    </source>
</evidence>
<evidence type="ECO:0000256" key="3">
    <source>
        <dbReference type="ARBA" id="ARBA00007681"/>
    </source>
</evidence>
<organism evidence="10 11">
    <name type="scientific">Micavibrio aeruginosavorus</name>
    <dbReference type="NCBI Taxonomy" id="349221"/>
    <lineage>
        <taxon>Bacteria</taxon>
        <taxon>Pseudomonadati</taxon>
        <taxon>Bdellovibrionota</taxon>
        <taxon>Bdellovibrionia</taxon>
        <taxon>Bdellovibrionales</taxon>
        <taxon>Pseudobdellovibrionaceae</taxon>
        <taxon>Micavibrio</taxon>
    </lineage>
</organism>
<dbReference type="InterPro" id="IPR035968">
    <property type="entry name" value="ATP_synth_F1_ATPase_gsu"/>
</dbReference>
<dbReference type="Pfam" id="PF00231">
    <property type="entry name" value="ATP-synt"/>
    <property type="match status" value="1"/>
</dbReference>
<dbReference type="GO" id="GO:0046933">
    <property type="term" value="F:proton-transporting ATP synthase activity, rotational mechanism"/>
    <property type="evidence" value="ECO:0007669"/>
    <property type="project" value="InterPro"/>
</dbReference>
<comment type="subcellular location">
    <subcellularLocation>
        <location evidence="2">Membrane</location>
        <topology evidence="2">Peripheral membrane protein</topology>
    </subcellularLocation>
</comment>
<evidence type="ECO:0000256" key="7">
    <source>
        <dbReference type="ARBA" id="ARBA00023136"/>
    </source>
</evidence>
<keyword evidence="8" id="KW-0139">CF(1)</keyword>
<evidence type="ECO:0000256" key="6">
    <source>
        <dbReference type="ARBA" id="ARBA00023065"/>
    </source>
</evidence>
<dbReference type="CDD" id="cd12151">
    <property type="entry name" value="F1-ATPase_gamma"/>
    <property type="match status" value="1"/>
</dbReference>
<sequence>MQIGRIPPTFLDASKIANQVLQSGWDYSHGQIVYNKFKTVVSYQCSTVPIFSTKTVETSENLVAYDSLDSEILQDYLEYSLASLIYYTMKESACSEQSSRMTSMDNASKNAGEMIDKLTLTFNRTRQAVITRELIEIISGAAALD</sequence>
<evidence type="ECO:0000256" key="1">
    <source>
        <dbReference type="ARBA" id="ARBA00003456"/>
    </source>
</evidence>
<dbReference type="Gene3D" id="1.10.287.80">
    <property type="entry name" value="ATP synthase, gamma subunit, helix hairpin domain"/>
    <property type="match status" value="1"/>
</dbReference>
<dbReference type="PANTHER" id="PTHR11693:SF22">
    <property type="entry name" value="ATP SYNTHASE SUBUNIT GAMMA, MITOCHONDRIAL"/>
    <property type="match status" value="1"/>
</dbReference>
<dbReference type="SUPFAM" id="SSF52943">
    <property type="entry name" value="ATP synthase (F1-ATPase), gamma subunit"/>
    <property type="match status" value="1"/>
</dbReference>
<evidence type="ECO:0000256" key="5">
    <source>
        <dbReference type="ARBA" id="ARBA00022781"/>
    </source>
</evidence>
<dbReference type="PROSITE" id="PS00153">
    <property type="entry name" value="ATPASE_GAMMA"/>
    <property type="match status" value="1"/>
</dbReference>
<keyword evidence="6" id="KW-0406">Ion transport</keyword>
<reference evidence="10 11" key="1">
    <citation type="submission" date="2017-08" db="EMBL/GenBank/DDBJ databases">
        <title>Infants hospitalized years apart are colonized by the same room-sourced microbial strains.</title>
        <authorList>
            <person name="Brooks B."/>
            <person name="Olm M.R."/>
            <person name="Firek B.A."/>
            <person name="Baker R."/>
            <person name="Thomas B.C."/>
            <person name="Morowitz M.J."/>
            <person name="Banfield J.F."/>
        </authorList>
    </citation>
    <scope>NUCLEOTIDE SEQUENCE [LARGE SCALE GENOMIC DNA]</scope>
    <source>
        <strain evidence="10">S2_005_002_R2_29</strain>
    </source>
</reference>
<dbReference type="FunFam" id="1.10.287.80:FF:000007">
    <property type="entry name" value="ATP synthase gamma chain"/>
    <property type="match status" value="1"/>
</dbReference>
<dbReference type="AlphaFoldDB" id="A0A2W5MZH2"/>
<dbReference type="GO" id="GO:0045259">
    <property type="term" value="C:proton-transporting ATP synthase complex"/>
    <property type="evidence" value="ECO:0007669"/>
    <property type="project" value="UniProtKB-KW"/>
</dbReference>
<keyword evidence="9" id="KW-0066">ATP synthesis</keyword>
<gene>
    <name evidence="10" type="ORF">DI551_05485</name>
</gene>
<dbReference type="InterPro" id="IPR000131">
    <property type="entry name" value="ATP_synth_F1_gsu"/>
</dbReference>
<protein>
    <recommendedName>
        <fullName evidence="12">F0F1 ATP synthase subunit gamma</fullName>
    </recommendedName>
</protein>
<name>A0A2W5MZH2_9BACT</name>
<evidence type="ECO:0000313" key="11">
    <source>
        <dbReference type="Proteomes" id="UP000249417"/>
    </source>
</evidence>
<dbReference type="PRINTS" id="PR00126">
    <property type="entry name" value="ATPASEGAMMA"/>
</dbReference>
<evidence type="ECO:0000313" key="10">
    <source>
        <dbReference type="EMBL" id="PZQ46204.1"/>
    </source>
</evidence>
<keyword evidence="5" id="KW-0375">Hydrogen ion transport</keyword>
<dbReference type="Gene3D" id="3.40.1380.10">
    <property type="match status" value="1"/>
</dbReference>
<keyword evidence="4" id="KW-0813">Transport</keyword>
<evidence type="ECO:0000256" key="4">
    <source>
        <dbReference type="ARBA" id="ARBA00022448"/>
    </source>
</evidence>
<evidence type="ECO:0008006" key="12">
    <source>
        <dbReference type="Google" id="ProtNLM"/>
    </source>
</evidence>
<keyword evidence="7" id="KW-0472">Membrane</keyword>
<proteinExistence type="inferred from homology"/>
<comment type="function">
    <text evidence="1">Produces ATP from ADP in the presence of a proton gradient across the membrane. The gamma chain is believed to be important in regulating ATPase activity and the flow of protons through the CF(0) complex.</text>
</comment>
<dbReference type="InterPro" id="IPR023632">
    <property type="entry name" value="ATP_synth_F1_gsu_CS"/>
</dbReference>